<feature type="compositionally biased region" description="Polar residues" evidence="1">
    <location>
        <begin position="129"/>
        <end position="138"/>
    </location>
</feature>
<sequence>RVDNQRTLQKKGKLPKERVEKLDELGFVWKVRQRRSRSDAGAVGKGEDGSCRQRKRPNTTRGDARTNSAVARSEAMAAEPISNGSASDNTSAASNNEEQPGPNGDANQGDLNSGVRTSSPGDTILDDSNGASESSSTGDMVEAGELNAAGENAPGDGASASKIPLLSNLPELDSEPGSSGLPPFTARKSDASDQEELTEIFSRSFGLPIQSDKIFVADAKADRGEFGSLCLDSTPSSGQNRGDDETVCTTEDRLGEDSQGRSDDADDGSDDTNEYMVGGVGLCWPGLGH</sequence>
<feature type="compositionally biased region" description="Low complexity" evidence="1">
    <location>
        <begin position="82"/>
        <end position="96"/>
    </location>
</feature>
<feature type="compositionally biased region" description="Low complexity" evidence="1">
    <location>
        <begin position="143"/>
        <end position="153"/>
    </location>
</feature>
<feature type="region of interest" description="Disordered" evidence="1">
    <location>
        <begin position="226"/>
        <end position="277"/>
    </location>
</feature>
<dbReference type="EMBL" id="AGNL01001763">
    <property type="protein sequence ID" value="EJK76741.1"/>
    <property type="molecule type" value="Genomic_DNA"/>
</dbReference>
<evidence type="ECO:0000313" key="2">
    <source>
        <dbReference type="EMBL" id="EJK76741.1"/>
    </source>
</evidence>
<organism evidence="2 3">
    <name type="scientific">Thalassiosira oceanica</name>
    <name type="common">Marine diatom</name>
    <dbReference type="NCBI Taxonomy" id="159749"/>
    <lineage>
        <taxon>Eukaryota</taxon>
        <taxon>Sar</taxon>
        <taxon>Stramenopiles</taxon>
        <taxon>Ochrophyta</taxon>
        <taxon>Bacillariophyta</taxon>
        <taxon>Coscinodiscophyceae</taxon>
        <taxon>Thalassiosirophycidae</taxon>
        <taxon>Thalassiosirales</taxon>
        <taxon>Thalassiosiraceae</taxon>
        <taxon>Thalassiosira</taxon>
    </lineage>
</organism>
<dbReference type="Proteomes" id="UP000266841">
    <property type="component" value="Unassembled WGS sequence"/>
</dbReference>
<accession>K0TN19</accession>
<evidence type="ECO:0000256" key="1">
    <source>
        <dbReference type="SAM" id="MobiDB-lite"/>
    </source>
</evidence>
<gene>
    <name evidence="2" type="ORF">THAOC_01479</name>
</gene>
<name>K0TN19_THAOC</name>
<keyword evidence="3" id="KW-1185">Reference proteome</keyword>
<protein>
    <recommendedName>
        <fullName evidence="4">Helicase-associated domain-containing protein</fullName>
    </recommendedName>
</protein>
<feature type="compositionally biased region" description="Basic and acidic residues" evidence="1">
    <location>
        <begin position="250"/>
        <end position="263"/>
    </location>
</feature>
<feature type="non-terminal residue" evidence="2">
    <location>
        <position position="1"/>
    </location>
</feature>
<feature type="compositionally biased region" description="Polar residues" evidence="1">
    <location>
        <begin position="105"/>
        <end position="121"/>
    </location>
</feature>
<feature type="compositionally biased region" description="Polar residues" evidence="1">
    <location>
        <begin position="59"/>
        <end position="70"/>
    </location>
</feature>
<evidence type="ECO:0008006" key="4">
    <source>
        <dbReference type="Google" id="ProtNLM"/>
    </source>
</evidence>
<comment type="caution">
    <text evidence="2">The sequence shown here is derived from an EMBL/GenBank/DDBJ whole genome shotgun (WGS) entry which is preliminary data.</text>
</comment>
<feature type="region of interest" description="Disordered" evidence="1">
    <location>
        <begin position="31"/>
        <end position="196"/>
    </location>
</feature>
<evidence type="ECO:0000313" key="3">
    <source>
        <dbReference type="Proteomes" id="UP000266841"/>
    </source>
</evidence>
<feature type="compositionally biased region" description="Acidic residues" evidence="1">
    <location>
        <begin position="264"/>
        <end position="273"/>
    </location>
</feature>
<dbReference type="AlphaFoldDB" id="K0TN19"/>
<feature type="compositionally biased region" description="Polar residues" evidence="1">
    <location>
        <begin position="231"/>
        <end position="240"/>
    </location>
</feature>
<proteinExistence type="predicted"/>
<reference evidence="2 3" key="1">
    <citation type="journal article" date="2012" name="Genome Biol.">
        <title>Genome and low-iron response of an oceanic diatom adapted to chronic iron limitation.</title>
        <authorList>
            <person name="Lommer M."/>
            <person name="Specht M."/>
            <person name="Roy A.S."/>
            <person name="Kraemer L."/>
            <person name="Andreson R."/>
            <person name="Gutowska M.A."/>
            <person name="Wolf J."/>
            <person name="Bergner S.V."/>
            <person name="Schilhabel M.B."/>
            <person name="Klostermeier U.C."/>
            <person name="Beiko R.G."/>
            <person name="Rosenstiel P."/>
            <person name="Hippler M."/>
            <person name="Laroche J."/>
        </authorList>
    </citation>
    <scope>NUCLEOTIDE SEQUENCE [LARGE SCALE GENOMIC DNA]</scope>
    <source>
        <strain evidence="2 3">CCMP1005</strain>
    </source>
</reference>